<sequence length="72" mass="7419">MIGALFLCALVVAGAMQAPAWLILPFAAMLALISRFIPLIGRLGWMIRLLFALGLTAMAYGLGASLGTGLAG</sequence>
<dbReference type="Proteomes" id="UP001595547">
    <property type="component" value="Unassembled WGS sequence"/>
</dbReference>
<evidence type="ECO:0000313" key="2">
    <source>
        <dbReference type="EMBL" id="MFC3179571.1"/>
    </source>
</evidence>
<evidence type="ECO:0000256" key="1">
    <source>
        <dbReference type="SAM" id="Phobius"/>
    </source>
</evidence>
<feature type="transmembrane region" description="Helical" evidence="1">
    <location>
        <begin position="50"/>
        <end position="71"/>
    </location>
</feature>
<name>A0ABV7ISR9_9RHOB</name>
<comment type="caution">
    <text evidence="2">The sequence shown here is derived from an EMBL/GenBank/DDBJ whole genome shotgun (WGS) entry which is preliminary data.</text>
</comment>
<reference evidence="3" key="1">
    <citation type="journal article" date="2019" name="Int. J. Syst. Evol. Microbiol.">
        <title>The Global Catalogue of Microorganisms (GCM) 10K type strain sequencing project: providing services to taxonomists for standard genome sequencing and annotation.</title>
        <authorList>
            <consortium name="The Broad Institute Genomics Platform"/>
            <consortium name="The Broad Institute Genome Sequencing Center for Infectious Disease"/>
            <person name="Wu L."/>
            <person name="Ma J."/>
        </authorList>
    </citation>
    <scope>NUCLEOTIDE SEQUENCE [LARGE SCALE GENOMIC DNA]</scope>
    <source>
        <strain evidence="3">KCTC 52039</strain>
    </source>
</reference>
<keyword evidence="1" id="KW-1133">Transmembrane helix</keyword>
<accession>A0ABV7ISR9</accession>
<keyword evidence="3" id="KW-1185">Reference proteome</keyword>
<keyword evidence="1" id="KW-0812">Transmembrane</keyword>
<gene>
    <name evidence="2" type="ORF">ACFOGH_01090</name>
</gene>
<dbReference type="EMBL" id="JBHRTO010000001">
    <property type="protein sequence ID" value="MFC3179571.1"/>
    <property type="molecule type" value="Genomic_DNA"/>
</dbReference>
<keyword evidence="1" id="KW-0472">Membrane</keyword>
<organism evidence="2 3">
    <name type="scientific">Cypionkella sinensis</name>
    <dbReference type="NCBI Taxonomy" id="1756043"/>
    <lineage>
        <taxon>Bacteria</taxon>
        <taxon>Pseudomonadati</taxon>
        <taxon>Pseudomonadota</taxon>
        <taxon>Alphaproteobacteria</taxon>
        <taxon>Rhodobacterales</taxon>
        <taxon>Paracoccaceae</taxon>
        <taxon>Cypionkella</taxon>
    </lineage>
</organism>
<evidence type="ECO:0000313" key="3">
    <source>
        <dbReference type="Proteomes" id="UP001595547"/>
    </source>
</evidence>
<dbReference type="RefSeq" id="WP_380071210.1">
    <property type="nucleotide sequence ID" value="NZ_JBHRTO010000001.1"/>
</dbReference>
<protein>
    <submittedName>
        <fullName evidence="2">Uncharacterized protein</fullName>
    </submittedName>
</protein>
<proteinExistence type="predicted"/>